<keyword evidence="4" id="KW-1185">Reference proteome</keyword>
<reference evidence="3 4" key="1">
    <citation type="submission" date="2021-04" db="EMBL/GenBank/DDBJ databases">
        <authorList>
            <person name="Rakotoarivonina H."/>
        </authorList>
    </citation>
    <scope>NUCLEOTIDE SEQUENCE [LARGE SCALE GENOMIC DNA]</scope>
    <source>
        <strain evidence="3 4">XE</strain>
    </source>
</reference>
<comment type="caution">
    <text evidence="3">The sequence shown here is derived from an EMBL/GenBank/DDBJ whole genome shotgun (WGS) entry which is preliminary data.</text>
</comment>
<evidence type="ECO:0000259" key="2">
    <source>
        <dbReference type="Pfam" id="PF16571"/>
    </source>
</evidence>
<accession>A0ABN7RT29</accession>
<dbReference type="EMBL" id="CAJRAY010000023">
    <property type="protein sequence ID" value="CAG5081421.1"/>
    <property type="molecule type" value="Genomic_DNA"/>
</dbReference>
<name>A0ABN7RT29_THEXY</name>
<dbReference type="Pfam" id="PF16571">
    <property type="entry name" value="FBP_C"/>
    <property type="match status" value="1"/>
</dbReference>
<gene>
    <name evidence="3" type="primary">txxe 1171</name>
    <name evidence="3" type="ORF">TXXE_05005</name>
</gene>
<dbReference type="Gene3D" id="1.20.1280.250">
    <property type="match status" value="1"/>
</dbReference>
<sequence length="221" mass="25027">MCEPFIENHQFNLIRRHAKLLIEACRTAVAPQAAESVRDGVRTEIWSMFPDAAEQQLRLLENVTEARTEEDIRRGLLALEPCLTAFPQVTEKRLRQLFPKVRKLRVPDLSAVDWRRITYLSWTDAAANRMFLVSVLDGRLVGIEGRFTPVHKKSVCFLCGRHSEVVLFSAVSKMKPAHAPSDYYKAVGNYLCLDGGECNRHITGTAALDRFVREVAGSRES</sequence>
<dbReference type="CDD" id="cd16342">
    <property type="entry name" value="FusC_FusB"/>
    <property type="match status" value="1"/>
</dbReference>
<protein>
    <submittedName>
        <fullName evidence="3">Fibronectin-binding family protein</fullName>
    </submittedName>
</protein>
<evidence type="ECO:0000313" key="4">
    <source>
        <dbReference type="Proteomes" id="UP000681526"/>
    </source>
</evidence>
<dbReference type="RefSeq" id="WP_213483724.1">
    <property type="nucleotide sequence ID" value="NZ_CAJRAY010000023.1"/>
</dbReference>
<dbReference type="InterPro" id="IPR038344">
    <property type="entry name" value="EF-G_N_sf"/>
</dbReference>
<feature type="domain" description="Elongation factor G-binding protein C-terminal treble-clef zinc-finger" evidence="2">
    <location>
        <begin position="102"/>
        <end position="207"/>
    </location>
</feature>
<feature type="domain" description="Elongation factor G-binding protein N-terminal" evidence="1">
    <location>
        <begin position="5"/>
        <end position="87"/>
    </location>
</feature>
<dbReference type="Proteomes" id="UP000681526">
    <property type="component" value="Unassembled WGS sequence"/>
</dbReference>
<dbReference type="Pfam" id="PF07299">
    <property type="entry name" value="EF-G-binding_N"/>
    <property type="match status" value="1"/>
</dbReference>
<proteinExistence type="predicted"/>
<dbReference type="InterPro" id="IPR010841">
    <property type="entry name" value="EF-G-binding_N"/>
</dbReference>
<organism evidence="3 4">
    <name type="scientific">Thermobacillus xylanilyticus</name>
    <dbReference type="NCBI Taxonomy" id="76633"/>
    <lineage>
        <taxon>Bacteria</taxon>
        <taxon>Bacillati</taxon>
        <taxon>Bacillota</taxon>
        <taxon>Bacilli</taxon>
        <taxon>Bacillales</taxon>
        <taxon>Paenibacillaceae</taxon>
        <taxon>Thermobacillus</taxon>
    </lineage>
</organism>
<dbReference type="InterPro" id="IPR032330">
    <property type="entry name" value="EF-G-binding_C"/>
</dbReference>
<evidence type="ECO:0000313" key="3">
    <source>
        <dbReference type="EMBL" id="CAG5081421.1"/>
    </source>
</evidence>
<evidence type="ECO:0000259" key="1">
    <source>
        <dbReference type="Pfam" id="PF07299"/>
    </source>
</evidence>